<name>A0A2X2CM63_PSELU</name>
<evidence type="ECO:0000313" key="3">
    <source>
        <dbReference type="EMBL" id="SPZ07901.1"/>
    </source>
</evidence>
<dbReference type="EMBL" id="UAUF01000012">
    <property type="protein sequence ID" value="SPZ07901.1"/>
    <property type="molecule type" value="Genomic_DNA"/>
</dbReference>
<evidence type="ECO:0000259" key="1">
    <source>
        <dbReference type="Pfam" id="PF04773"/>
    </source>
</evidence>
<proteinExistence type="predicted"/>
<dbReference type="RefSeq" id="WP_010794799.1">
    <property type="nucleotide sequence ID" value="NZ_CP069262.1"/>
</dbReference>
<dbReference type="InterPro" id="IPR012373">
    <property type="entry name" value="Ferrdict_sens_TM"/>
</dbReference>
<dbReference type="InterPro" id="IPR032623">
    <property type="entry name" value="FecR_N"/>
</dbReference>
<organism evidence="3 4">
    <name type="scientific">Pseudomonas luteola</name>
    <dbReference type="NCBI Taxonomy" id="47886"/>
    <lineage>
        <taxon>Bacteria</taxon>
        <taxon>Pseudomonadati</taxon>
        <taxon>Pseudomonadota</taxon>
        <taxon>Gammaproteobacteria</taxon>
        <taxon>Pseudomonadales</taxon>
        <taxon>Pseudomonadaceae</taxon>
        <taxon>Pseudomonas</taxon>
    </lineage>
</organism>
<dbReference type="Pfam" id="PF04773">
    <property type="entry name" value="FecR"/>
    <property type="match status" value="1"/>
</dbReference>
<sequence length="324" mass="36599">MQAAQQMSETECDFAVLEQAAEWFAVLSADDVSDQERVQWQLWLAENPQHVQAWQRVELISRHFQRIPCEQRHGATQALQKKGQTRRQTLKLMTVLCSTGVLAWTTSSQLSWRQWYASYRTRVGEIKDFQLADGSHLWLNTDTAMDVSNEPDRLHLALYKGEAMLSRGKDAHYPLTLDTTFGALLAKEAQFSVFDRGGFGELAVFNGSVQVAPVASASVTVKAGQQVRFSTDEVSTARVSEQRRQAWIKGMILADDMRLSDFVDELSRYRSGYLACDPDVANLRLVGAYPLKDTERVLTALEQSLPIRINRPLPWWTSISARSA</sequence>
<dbReference type="PANTHER" id="PTHR30273">
    <property type="entry name" value="PERIPLASMIC SIGNAL SENSOR AND SIGMA FACTOR ACTIVATOR FECR-RELATED"/>
    <property type="match status" value="1"/>
</dbReference>
<gene>
    <name evidence="3" type="ORF">NCTC11842_02594</name>
</gene>
<dbReference type="PIRSF" id="PIRSF018266">
    <property type="entry name" value="FecR"/>
    <property type="match status" value="1"/>
</dbReference>
<reference evidence="3 4" key="1">
    <citation type="submission" date="2018-06" db="EMBL/GenBank/DDBJ databases">
        <authorList>
            <consortium name="Pathogen Informatics"/>
            <person name="Doyle S."/>
        </authorList>
    </citation>
    <scope>NUCLEOTIDE SEQUENCE [LARGE SCALE GENOMIC DNA]</scope>
    <source>
        <strain evidence="3 4">NCTC11842</strain>
    </source>
</reference>
<accession>A0A2X2CM63</accession>
<dbReference type="InterPro" id="IPR006860">
    <property type="entry name" value="FecR"/>
</dbReference>
<dbReference type="Proteomes" id="UP000250443">
    <property type="component" value="Unassembled WGS sequence"/>
</dbReference>
<dbReference type="AlphaFoldDB" id="A0A2X2CM63"/>
<dbReference type="GO" id="GO:0016989">
    <property type="term" value="F:sigma factor antagonist activity"/>
    <property type="evidence" value="ECO:0007669"/>
    <property type="project" value="TreeGrafter"/>
</dbReference>
<evidence type="ECO:0000313" key="4">
    <source>
        <dbReference type="Proteomes" id="UP000250443"/>
    </source>
</evidence>
<protein>
    <submittedName>
        <fullName evidence="3">Anti-FecI sigma factor FecR</fullName>
    </submittedName>
</protein>
<dbReference type="Gene3D" id="2.60.120.1440">
    <property type="match status" value="1"/>
</dbReference>
<evidence type="ECO:0000259" key="2">
    <source>
        <dbReference type="Pfam" id="PF16220"/>
    </source>
</evidence>
<dbReference type="PANTHER" id="PTHR30273:SF2">
    <property type="entry name" value="PROTEIN FECR"/>
    <property type="match status" value="1"/>
</dbReference>
<feature type="domain" description="FecR N-terminal" evidence="2">
    <location>
        <begin position="18"/>
        <end position="58"/>
    </location>
</feature>
<dbReference type="Pfam" id="PF16220">
    <property type="entry name" value="DUF4880"/>
    <property type="match status" value="1"/>
</dbReference>
<feature type="domain" description="FecR protein" evidence="1">
    <location>
        <begin position="118"/>
        <end position="210"/>
    </location>
</feature>